<dbReference type="InterPro" id="IPR000618">
    <property type="entry name" value="Insect_cuticle"/>
</dbReference>
<proteinExistence type="predicted"/>
<dbReference type="GO" id="GO:0005615">
    <property type="term" value="C:extracellular space"/>
    <property type="evidence" value="ECO:0007669"/>
    <property type="project" value="TreeGrafter"/>
</dbReference>
<evidence type="ECO:0000256" key="2">
    <source>
        <dbReference type="PROSITE-ProRule" id="PRU00497"/>
    </source>
</evidence>
<dbReference type="GO" id="GO:0042302">
    <property type="term" value="F:structural constituent of cuticle"/>
    <property type="evidence" value="ECO:0007669"/>
    <property type="project" value="UniProtKB-UniRule"/>
</dbReference>
<accession>A0A9C6U7T1</accession>
<dbReference type="PRINTS" id="PR00947">
    <property type="entry name" value="CUTICLE"/>
</dbReference>
<feature type="chain" id="PRO_5039146705" evidence="3">
    <location>
        <begin position="21"/>
        <end position="158"/>
    </location>
</feature>
<feature type="signal peptide" evidence="3">
    <location>
        <begin position="1"/>
        <end position="20"/>
    </location>
</feature>
<keyword evidence="4" id="KW-1185">Reference proteome</keyword>
<keyword evidence="1 2" id="KW-0193">Cuticle</keyword>
<keyword evidence="3" id="KW-0732">Signal</keyword>
<dbReference type="AlphaFoldDB" id="A0A9C6U7T1"/>
<sequence>MAYTKITLLALAAALSVARGSPVAGYGGVVVDAGLGAAQSYSRLSVPVAASSVVVVEPEIIAYPRYGFKYGVEDPKTGDVKDQAEERDGDVVKGEYSLLQPDGRKRVVSYVSDKVNGFNAVVSYSGEAVHPQVVKVDPVQVQVPLKVASYGAALSSAY</sequence>
<evidence type="ECO:0000256" key="3">
    <source>
        <dbReference type="SAM" id="SignalP"/>
    </source>
</evidence>
<dbReference type="OrthoDB" id="6378648at2759"/>
<evidence type="ECO:0000313" key="4">
    <source>
        <dbReference type="Proteomes" id="UP000504606"/>
    </source>
</evidence>
<dbReference type="InterPro" id="IPR051217">
    <property type="entry name" value="Insect_Cuticle_Struc_Prot"/>
</dbReference>
<dbReference type="PANTHER" id="PTHR12236:SF95">
    <property type="entry name" value="CUTICULAR PROTEIN 76BD, ISOFORM C-RELATED"/>
    <property type="match status" value="1"/>
</dbReference>
<dbReference type="PROSITE" id="PS51155">
    <property type="entry name" value="CHIT_BIND_RR_2"/>
    <property type="match status" value="1"/>
</dbReference>
<dbReference type="GeneID" id="127749419"/>
<organism evidence="4 5">
    <name type="scientific">Frankliniella occidentalis</name>
    <name type="common">Western flower thrips</name>
    <name type="synonym">Euthrips occidentalis</name>
    <dbReference type="NCBI Taxonomy" id="133901"/>
    <lineage>
        <taxon>Eukaryota</taxon>
        <taxon>Metazoa</taxon>
        <taxon>Ecdysozoa</taxon>
        <taxon>Arthropoda</taxon>
        <taxon>Hexapoda</taxon>
        <taxon>Insecta</taxon>
        <taxon>Pterygota</taxon>
        <taxon>Neoptera</taxon>
        <taxon>Paraneoptera</taxon>
        <taxon>Thysanoptera</taxon>
        <taxon>Terebrantia</taxon>
        <taxon>Thripoidea</taxon>
        <taxon>Thripidae</taxon>
        <taxon>Frankliniella</taxon>
    </lineage>
</organism>
<name>A0A9C6U7T1_FRAOC</name>
<dbReference type="Proteomes" id="UP000504606">
    <property type="component" value="Unplaced"/>
</dbReference>
<evidence type="ECO:0000313" key="5">
    <source>
        <dbReference type="RefSeq" id="XP_052123413.1"/>
    </source>
</evidence>
<dbReference type="Pfam" id="PF00379">
    <property type="entry name" value="Chitin_bind_4"/>
    <property type="match status" value="1"/>
</dbReference>
<dbReference type="GO" id="GO:0031012">
    <property type="term" value="C:extracellular matrix"/>
    <property type="evidence" value="ECO:0007669"/>
    <property type="project" value="TreeGrafter"/>
</dbReference>
<dbReference type="PANTHER" id="PTHR12236">
    <property type="entry name" value="STRUCTURAL CONTITUENT OF CUTICLE"/>
    <property type="match status" value="1"/>
</dbReference>
<gene>
    <name evidence="5" type="primary">LOC127749419</name>
</gene>
<reference evidence="5" key="1">
    <citation type="submission" date="2025-08" db="UniProtKB">
        <authorList>
            <consortium name="RefSeq"/>
        </authorList>
    </citation>
    <scope>IDENTIFICATION</scope>
    <source>
        <tissue evidence="5">Whole organism</tissue>
    </source>
</reference>
<protein>
    <submittedName>
        <fullName evidence="5">Cuticle protein 19-like</fullName>
    </submittedName>
</protein>
<dbReference type="KEGG" id="foc:127749419"/>
<evidence type="ECO:0000256" key="1">
    <source>
        <dbReference type="ARBA" id="ARBA00022460"/>
    </source>
</evidence>
<dbReference type="RefSeq" id="XP_052123413.1">
    <property type="nucleotide sequence ID" value="XM_052267453.1"/>
</dbReference>